<comment type="caution">
    <text evidence="1">The sequence shown here is derived from an EMBL/GenBank/DDBJ whole genome shotgun (WGS) entry which is preliminary data.</text>
</comment>
<proteinExistence type="predicted"/>
<evidence type="ECO:0000313" key="1">
    <source>
        <dbReference type="EMBL" id="KKK65977.1"/>
    </source>
</evidence>
<sequence length="64" mass="7116">PEMPTVCVDFDERVMRMGYGVIYAVKRLREAGVTVNHAPGLRSALVTVDGDGYIFTPTPLYLEQ</sequence>
<reference evidence="1" key="1">
    <citation type="journal article" date="2015" name="Nature">
        <title>Complex archaea that bridge the gap between prokaryotes and eukaryotes.</title>
        <authorList>
            <person name="Spang A."/>
            <person name="Saw J.H."/>
            <person name="Jorgensen S.L."/>
            <person name="Zaremba-Niedzwiedzka K."/>
            <person name="Martijn J."/>
            <person name="Lind A.E."/>
            <person name="van Eijk R."/>
            <person name="Schleper C."/>
            <person name="Guy L."/>
            <person name="Ettema T.J."/>
        </authorList>
    </citation>
    <scope>NUCLEOTIDE SEQUENCE</scope>
</reference>
<protein>
    <submittedName>
        <fullName evidence="1">Uncharacterized protein</fullName>
    </submittedName>
</protein>
<name>A0A0F8XA28_9ZZZZ</name>
<feature type="non-terminal residue" evidence="1">
    <location>
        <position position="1"/>
    </location>
</feature>
<gene>
    <name evidence="1" type="ORF">LCGC14_2968710</name>
</gene>
<accession>A0A0F8XA28</accession>
<organism evidence="1">
    <name type="scientific">marine sediment metagenome</name>
    <dbReference type="NCBI Taxonomy" id="412755"/>
    <lineage>
        <taxon>unclassified sequences</taxon>
        <taxon>metagenomes</taxon>
        <taxon>ecological metagenomes</taxon>
    </lineage>
</organism>
<dbReference type="EMBL" id="LAZR01060299">
    <property type="protein sequence ID" value="KKK65977.1"/>
    <property type="molecule type" value="Genomic_DNA"/>
</dbReference>
<dbReference type="AlphaFoldDB" id="A0A0F8XA28"/>